<evidence type="ECO:0000313" key="3">
    <source>
        <dbReference type="Proteomes" id="UP000185473"/>
    </source>
</evidence>
<proteinExistence type="predicted"/>
<sequence>MLTILGLLNLLLRALEFIIVIWVLMSWLPGAQHSSFGQLLGRISGLILNPLRRFIPTIGIIDLTPLVGLILLQAAEMGLQAIARTMI</sequence>
<dbReference type="GO" id="GO:0051301">
    <property type="term" value="P:cell division"/>
    <property type="evidence" value="ECO:0007669"/>
    <property type="project" value="UniProtKB-KW"/>
</dbReference>
<dbReference type="InterPro" id="IPR003425">
    <property type="entry name" value="CCB3/YggT"/>
</dbReference>
<keyword evidence="1" id="KW-0472">Membrane</keyword>
<feature type="transmembrane region" description="Helical" evidence="1">
    <location>
        <begin position="54"/>
        <end position="75"/>
    </location>
</feature>
<dbReference type="AlphaFoldDB" id="A0A1L6RCI0"/>
<dbReference type="RefSeq" id="WP_075270017.1">
    <property type="nucleotide sequence ID" value="NZ_CP014332.1"/>
</dbReference>
<evidence type="ECO:0000313" key="2">
    <source>
        <dbReference type="EMBL" id="APS42267.1"/>
    </source>
</evidence>
<feature type="transmembrane region" description="Helical" evidence="1">
    <location>
        <begin position="7"/>
        <end position="28"/>
    </location>
</feature>
<dbReference type="EMBL" id="CP014332">
    <property type="protein sequence ID" value="APS42267.1"/>
    <property type="molecule type" value="Genomic_DNA"/>
</dbReference>
<accession>A0A1L6RCI0</accession>
<dbReference type="GO" id="GO:0016020">
    <property type="term" value="C:membrane"/>
    <property type="evidence" value="ECO:0007669"/>
    <property type="project" value="InterPro"/>
</dbReference>
<name>A0A1L6RCI0_9LACO</name>
<protein>
    <submittedName>
        <fullName evidence="2">Cell division protein YlmG/Ycf19 (Putative), YggT family</fullName>
    </submittedName>
</protein>
<dbReference type="Pfam" id="PF02325">
    <property type="entry name" value="CCB3_YggT"/>
    <property type="match status" value="1"/>
</dbReference>
<keyword evidence="1" id="KW-1133">Transmembrane helix</keyword>
<gene>
    <name evidence="2" type="ORF">FOL01_1408</name>
</gene>
<keyword evidence="1" id="KW-0812">Transmembrane</keyword>
<keyword evidence="2" id="KW-0132">Cell division</keyword>
<keyword evidence="3" id="KW-1185">Reference proteome</keyword>
<dbReference type="Proteomes" id="UP000185473">
    <property type="component" value="Chromosome"/>
</dbReference>
<keyword evidence="2" id="KW-0131">Cell cycle</keyword>
<dbReference type="KEGG" id="wjo:FOL01_1408"/>
<dbReference type="STRING" id="1631871.FOL01_1408"/>
<organism evidence="2 3">
    <name type="scientific">Weissella jogaejeotgali</name>
    <dbReference type="NCBI Taxonomy" id="1631871"/>
    <lineage>
        <taxon>Bacteria</taxon>
        <taxon>Bacillati</taxon>
        <taxon>Bacillota</taxon>
        <taxon>Bacilli</taxon>
        <taxon>Lactobacillales</taxon>
        <taxon>Lactobacillaceae</taxon>
        <taxon>Weissella</taxon>
    </lineage>
</organism>
<reference evidence="2 3" key="1">
    <citation type="submission" date="2016-02" db="EMBL/GenBank/DDBJ databases">
        <title>Complete Genome Sequence of Weissella jogaejeotgali FOL01.</title>
        <authorList>
            <person name="Lee J.-H."/>
            <person name="Ku H.-J."/>
        </authorList>
    </citation>
    <scope>NUCLEOTIDE SEQUENCE [LARGE SCALE GENOMIC DNA]</scope>
    <source>
        <strain evidence="2 3">FOL01</strain>
    </source>
</reference>
<dbReference type="OrthoDB" id="47652at2"/>
<evidence type="ECO:0000256" key="1">
    <source>
        <dbReference type="SAM" id="Phobius"/>
    </source>
</evidence>